<dbReference type="PANTHER" id="PTHR35580">
    <property type="entry name" value="CELL SURFACE GLYCOPROTEIN (S-LAYER PROTEIN)-LIKE PROTEIN"/>
    <property type="match status" value="1"/>
</dbReference>
<dbReference type="Proteomes" id="UP000297693">
    <property type="component" value="Unassembled WGS sequence"/>
</dbReference>
<name>A0A4R9JTY8_9LEPT</name>
<dbReference type="SUPFAM" id="SSF63825">
    <property type="entry name" value="YWTD domain"/>
    <property type="match status" value="1"/>
</dbReference>
<dbReference type="RefSeq" id="WP_135625012.1">
    <property type="nucleotide sequence ID" value="NZ_RQGD01000046.1"/>
</dbReference>
<dbReference type="EMBL" id="RQGD01000046">
    <property type="protein sequence ID" value="TGL56232.1"/>
    <property type="molecule type" value="Genomic_DNA"/>
</dbReference>
<gene>
    <name evidence="1" type="ORF">EHQ58_16475</name>
</gene>
<protein>
    <submittedName>
        <fullName evidence="1">Uncharacterized protein</fullName>
    </submittedName>
</protein>
<keyword evidence="2" id="KW-1185">Reference proteome</keyword>
<accession>A0A4R9JTY8</accession>
<proteinExistence type="predicted"/>
<reference evidence="1" key="1">
    <citation type="journal article" date="2019" name="PLoS Negl. Trop. Dis.">
        <title>Revisiting the worldwide diversity of Leptospira species in the environment.</title>
        <authorList>
            <person name="Vincent A.T."/>
            <person name="Schiettekatte O."/>
            <person name="Bourhy P."/>
            <person name="Veyrier F.J."/>
            <person name="Picardeau M."/>
        </authorList>
    </citation>
    <scope>NUCLEOTIDE SEQUENCE [LARGE SCALE GENOMIC DNA]</scope>
    <source>
        <strain evidence="1">201702476</strain>
    </source>
</reference>
<organism evidence="1 2">
    <name type="scientific">Leptospira ognonensis</name>
    <dbReference type="NCBI Taxonomy" id="2484945"/>
    <lineage>
        <taxon>Bacteria</taxon>
        <taxon>Pseudomonadati</taxon>
        <taxon>Spirochaetota</taxon>
        <taxon>Spirochaetia</taxon>
        <taxon>Leptospirales</taxon>
        <taxon>Leptospiraceae</taxon>
        <taxon>Leptospira</taxon>
    </lineage>
</organism>
<sequence length="647" mass="70296">MICQVYNIILAVTLPKDEIEVMRLRERLFCICIAFAFNFVTSCKPLRLNNPGDTWSSRYLETLSLQSLTRPVSTQAATADDSIITFQYDKTLLVGETGKTFSETATPNTSGLNNCQIDTALPQGLTLNENGIIASDGTQPQETSAKLEKTISCKNSTGINYQAKISTEVKGISWVKNLTSTGFSSAIYEAKAFNANEIFFVGTISNNGTNWAQDFSQNITKSSYPTPGTSVSPIIFKLNAKGELLYNRYIAGADTLSSARIGLDDQGNQYLLSMIKNNLQINIDSEFGGTAVNQTVSNVNSTFLLSRINYDGTFSYAKTVSANTLTEANSFCYNSQNQNIYIGGRANGTLIDYGFDFSVTDTGNTPAGFLLELTKGGNYVTNRKFLGSTHVITDINCLNDGAIVLAINQVSTSLDYRTPFDGIADIKNATNGTAVTRVNSGNSYQFTKTIFNPGNNVTPRVMATDADGNSYIGFQSNATSIDIRINIDGISDIKTVNGGIDFYIVKISPAGNYVWGRRIGGLTSDQLYAMKIRPSDGHIFITGTFSGANQPLYGDFGIADVHSTISGQSNSFIMEITKDGSFVRHIPISSSSVFLVINHMEFDSEENLYLSGSFGGAADFRYSTGGKLISKSFTYTVPQGFFIKLRP</sequence>
<dbReference type="InterPro" id="IPR052918">
    <property type="entry name" value="Motility_Chemotaxis_Reg"/>
</dbReference>
<comment type="caution">
    <text evidence="1">The sequence shown here is derived from an EMBL/GenBank/DDBJ whole genome shotgun (WGS) entry which is preliminary data.</text>
</comment>
<dbReference type="PANTHER" id="PTHR35580:SF1">
    <property type="entry name" value="PHYTASE-LIKE DOMAIN-CONTAINING PROTEIN"/>
    <property type="match status" value="1"/>
</dbReference>
<evidence type="ECO:0000313" key="1">
    <source>
        <dbReference type="EMBL" id="TGL56232.1"/>
    </source>
</evidence>
<dbReference type="OrthoDB" id="329459at2"/>
<evidence type="ECO:0000313" key="2">
    <source>
        <dbReference type="Proteomes" id="UP000297693"/>
    </source>
</evidence>
<dbReference type="AlphaFoldDB" id="A0A4R9JTY8"/>